<dbReference type="Pfam" id="PF11720">
    <property type="entry name" value="Inhibitor_I78"/>
    <property type="match status" value="1"/>
</dbReference>
<dbReference type="InterPro" id="IPR021719">
    <property type="entry name" value="Prot_inh_I78"/>
</dbReference>
<dbReference type="PROSITE" id="PS51257">
    <property type="entry name" value="PROKAR_LIPOPROTEIN"/>
    <property type="match status" value="1"/>
</dbReference>
<evidence type="ECO:0000256" key="2">
    <source>
        <dbReference type="SAM" id="SignalP"/>
    </source>
</evidence>
<keyword evidence="2" id="KW-0732">Signal</keyword>
<organism evidence="3 4">
    <name type="scientific">Simplicispira suum</name>
    <dbReference type="NCBI Taxonomy" id="2109915"/>
    <lineage>
        <taxon>Bacteria</taxon>
        <taxon>Pseudomonadati</taxon>
        <taxon>Pseudomonadota</taxon>
        <taxon>Betaproteobacteria</taxon>
        <taxon>Burkholderiales</taxon>
        <taxon>Comamonadaceae</taxon>
        <taxon>Simplicispira</taxon>
    </lineage>
</organism>
<dbReference type="Proteomes" id="UP000239326">
    <property type="component" value="Chromosome"/>
</dbReference>
<sequence length="104" mass="10629">MHPRLIPALAAAALLAACASPPPPAPIDVRPNIPPPGGRCDAGPAQSAIGQNSTARNVEAARVAAGARMARTIRPGQMVTKEYDAERLNLDVDASGRIVAARCG</sequence>
<evidence type="ECO:0000256" key="1">
    <source>
        <dbReference type="SAM" id="MobiDB-lite"/>
    </source>
</evidence>
<name>A0A2S0N153_9BURK</name>
<dbReference type="KEGG" id="simp:C6571_11800"/>
<protein>
    <submittedName>
        <fullName evidence="3">Proteinase inhibitor I78</fullName>
    </submittedName>
</protein>
<dbReference type="RefSeq" id="WP_106446849.1">
    <property type="nucleotide sequence ID" value="NZ_CP027669.1"/>
</dbReference>
<dbReference type="AlphaFoldDB" id="A0A2S0N153"/>
<dbReference type="OrthoDB" id="8724542at2"/>
<proteinExistence type="predicted"/>
<feature type="compositionally biased region" description="Pro residues" evidence="1">
    <location>
        <begin position="24"/>
        <end position="37"/>
    </location>
</feature>
<accession>A0A2S0N153</accession>
<feature type="region of interest" description="Disordered" evidence="1">
    <location>
        <begin position="24"/>
        <end position="54"/>
    </location>
</feature>
<dbReference type="PANTHER" id="PTHR39600:SF1">
    <property type="entry name" value="PEPTIDASE INHIBITOR I78 FAMILY PROTEIN"/>
    <property type="match status" value="1"/>
</dbReference>
<reference evidence="3 4" key="1">
    <citation type="submission" date="2018-03" db="EMBL/GenBank/DDBJ databases">
        <title>Genome sequencing of Simplicispira sp.</title>
        <authorList>
            <person name="Kim S.-J."/>
            <person name="Heo J."/>
            <person name="Kwon S.-W."/>
        </authorList>
    </citation>
    <scope>NUCLEOTIDE SEQUENCE [LARGE SCALE GENOMIC DNA]</scope>
    <source>
        <strain evidence="3 4">SC1-8</strain>
    </source>
</reference>
<keyword evidence="4" id="KW-1185">Reference proteome</keyword>
<feature type="chain" id="PRO_5015502674" evidence="2">
    <location>
        <begin position="20"/>
        <end position="104"/>
    </location>
</feature>
<feature type="signal peptide" evidence="2">
    <location>
        <begin position="1"/>
        <end position="19"/>
    </location>
</feature>
<dbReference type="PANTHER" id="PTHR39600">
    <property type="entry name" value="PEPTIDASE INHIBITOR I78 FAMILY PROTEIN"/>
    <property type="match status" value="1"/>
</dbReference>
<evidence type="ECO:0000313" key="4">
    <source>
        <dbReference type="Proteomes" id="UP000239326"/>
    </source>
</evidence>
<dbReference type="Gene3D" id="3.30.10.10">
    <property type="entry name" value="Trypsin Inhibitor V, subunit A"/>
    <property type="match status" value="1"/>
</dbReference>
<dbReference type="EMBL" id="CP027669">
    <property type="protein sequence ID" value="AVO41872.1"/>
    <property type="molecule type" value="Genomic_DNA"/>
</dbReference>
<evidence type="ECO:0000313" key="3">
    <source>
        <dbReference type="EMBL" id="AVO41872.1"/>
    </source>
</evidence>
<gene>
    <name evidence="3" type="ORF">C6571_11800</name>
</gene>